<dbReference type="EMBL" id="CP036347">
    <property type="protein sequence ID" value="QDU00601.1"/>
    <property type="molecule type" value="Genomic_DNA"/>
</dbReference>
<dbReference type="RefSeq" id="WP_145035816.1">
    <property type="nucleotide sequence ID" value="NZ_CP036266.1"/>
</dbReference>
<dbReference type="EMBL" id="CP036266">
    <property type="protein sequence ID" value="QDT18530.1"/>
    <property type="molecule type" value="Genomic_DNA"/>
</dbReference>
<evidence type="ECO:0000313" key="1">
    <source>
        <dbReference type="EMBL" id="QDT18530.1"/>
    </source>
</evidence>
<gene>
    <name evidence="1" type="ORF">HG66A1_02910</name>
    <name evidence="2" type="ORF">V6x_02760</name>
</gene>
<evidence type="ECO:0000313" key="4">
    <source>
        <dbReference type="Proteomes" id="UP000320722"/>
    </source>
</evidence>
<dbReference type="AlphaFoldDB" id="A0A517W5S2"/>
<name>A0A517W5S2_9PLAN</name>
<accession>A0A517PGL7</accession>
<organism evidence="2 4">
    <name type="scientific">Gimesia chilikensis</name>
    <dbReference type="NCBI Taxonomy" id="2605989"/>
    <lineage>
        <taxon>Bacteria</taxon>
        <taxon>Pseudomonadati</taxon>
        <taxon>Planctomycetota</taxon>
        <taxon>Planctomycetia</taxon>
        <taxon>Planctomycetales</taxon>
        <taxon>Planctomycetaceae</taxon>
        <taxon>Gimesia</taxon>
    </lineage>
</organism>
<evidence type="ECO:0000313" key="2">
    <source>
        <dbReference type="EMBL" id="QDU00601.1"/>
    </source>
</evidence>
<dbReference type="Proteomes" id="UP000320421">
    <property type="component" value="Chromosome"/>
</dbReference>
<keyword evidence="3" id="KW-1185">Reference proteome</keyword>
<dbReference type="OrthoDB" id="289571at2"/>
<dbReference type="Proteomes" id="UP000320722">
    <property type="component" value="Chromosome"/>
</dbReference>
<accession>A0A517W5S2</accession>
<sequence>MPLCPQHISQQVKEAHSRLGGSLVKIQKARHDSAVESENLKSMFQSWEQKWMHRRELIASRIQTIEAQLKELAESELPMPQFTIFDDPGE</sequence>
<proteinExistence type="predicted"/>
<reference evidence="3 4" key="1">
    <citation type="submission" date="2019-02" db="EMBL/GenBank/DDBJ databases">
        <title>Deep-cultivation of Planctomycetes and their phenomic and genomic characterization uncovers novel biology.</title>
        <authorList>
            <person name="Wiegand S."/>
            <person name="Jogler M."/>
            <person name="Boedeker C."/>
            <person name="Pinto D."/>
            <person name="Vollmers J."/>
            <person name="Rivas-Marin E."/>
            <person name="Kohn T."/>
            <person name="Peeters S.H."/>
            <person name="Heuer A."/>
            <person name="Rast P."/>
            <person name="Oberbeckmann S."/>
            <person name="Bunk B."/>
            <person name="Jeske O."/>
            <person name="Meyerdierks A."/>
            <person name="Storesund J.E."/>
            <person name="Kallscheuer N."/>
            <person name="Luecker S."/>
            <person name="Lage O.M."/>
            <person name="Pohl T."/>
            <person name="Merkel B.J."/>
            <person name="Hornburger P."/>
            <person name="Mueller R.-W."/>
            <person name="Bruemmer F."/>
            <person name="Labrenz M."/>
            <person name="Spormann A.M."/>
            <person name="Op den Camp H."/>
            <person name="Overmann J."/>
            <person name="Amann R."/>
            <person name="Jetten M.S.M."/>
            <person name="Mascher T."/>
            <person name="Medema M.H."/>
            <person name="Devos D.P."/>
            <person name="Kaster A.-K."/>
            <person name="Ovreas L."/>
            <person name="Rohde M."/>
            <person name="Galperin M.Y."/>
            <person name="Jogler C."/>
        </authorList>
    </citation>
    <scope>NUCLEOTIDE SEQUENCE [LARGE SCALE GENOMIC DNA]</scope>
    <source>
        <strain evidence="1 3">HG66A1</strain>
        <strain evidence="2 4">V6</strain>
    </source>
</reference>
<evidence type="ECO:0000313" key="3">
    <source>
        <dbReference type="Proteomes" id="UP000320421"/>
    </source>
</evidence>
<protein>
    <submittedName>
        <fullName evidence="2">Uncharacterized protein</fullName>
    </submittedName>
</protein>